<name>A0AAV9NCZ8_9EURO</name>
<accession>A0AAV9NCZ8</accession>
<keyword evidence="2" id="KW-1133">Transmembrane helix</keyword>
<dbReference type="RefSeq" id="XP_064707424.1">
    <property type="nucleotide sequence ID" value="XM_064845166.1"/>
</dbReference>
<sequence length="584" mass="58778">MKFIKPFLVLPLVGVVSSVAGSNATTTTTIVDITATVLVTASDGSTFNPIGSSTAACNNSVATVTVTKNVFVSVYYIETLTVWIPIDSPVFLPTSAPPVGSCANSTTAATGSTTSFHGFASDNDTIPSGTIRPVFNATHVPIGNFSIFVRSNSVPHPFPIMNLTATRASGKGVMATISSSLTSSLTSYNSTATLVLTVTTATTVSVDFPSTETIETTASSLSSSLTAETASSSPSSSVIASTSVMNNETSTSSVFAETSSGSSSSSAAMASTSVLNDMTTTSVLSSVIASKTTTLTIQTAANTSSATGPAPAISSYAVALSSISLSATAVEAISQSAVSTATTFSTSAIEKTETETTIIIVNTTSYVVLETSHPPFLNISTFIATGLHINASTGTLSMSTASPSSSFDTSFPVIVSTAVQPSNHHTTHRSTTVSTATAAASTSTAIGAAARAPTPHRVFAHIARIMAVLDVIKAPTAVKASVAPACGNMTTPGAAGYNETPSSSSSLASCGNITATISTTHTISSTTTVHATRTSITTVNTTVKTYTAAPTASTTMTASSSASVLGLSAVGTLVLVVVGCWYVL</sequence>
<feature type="signal peptide" evidence="3">
    <location>
        <begin position="1"/>
        <end position="24"/>
    </location>
</feature>
<organism evidence="4 5">
    <name type="scientific">Exophiala bonariae</name>
    <dbReference type="NCBI Taxonomy" id="1690606"/>
    <lineage>
        <taxon>Eukaryota</taxon>
        <taxon>Fungi</taxon>
        <taxon>Dikarya</taxon>
        <taxon>Ascomycota</taxon>
        <taxon>Pezizomycotina</taxon>
        <taxon>Eurotiomycetes</taxon>
        <taxon>Chaetothyriomycetidae</taxon>
        <taxon>Chaetothyriales</taxon>
        <taxon>Herpotrichiellaceae</taxon>
        <taxon>Exophiala</taxon>
    </lineage>
</organism>
<dbReference type="AlphaFoldDB" id="A0AAV9NCZ8"/>
<dbReference type="GeneID" id="89969762"/>
<keyword evidence="3" id="KW-0732">Signal</keyword>
<keyword evidence="5" id="KW-1185">Reference proteome</keyword>
<reference evidence="4 5" key="1">
    <citation type="submission" date="2023-08" db="EMBL/GenBank/DDBJ databases">
        <title>Black Yeasts Isolated from many extreme environments.</title>
        <authorList>
            <person name="Coleine C."/>
            <person name="Stajich J.E."/>
            <person name="Selbmann L."/>
        </authorList>
    </citation>
    <scope>NUCLEOTIDE SEQUENCE [LARGE SCALE GENOMIC DNA]</scope>
    <source>
        <strain evidence="4 5">CCFEE 5792</strain>
    </source>
</reference>
<feature type="chain" id="PRO_5043485629" evidence="3">
    <location>
        <begin position="25"/>
        <end position="584"/>
    </location>
</feature>
<proteinExistence type="predicted"/>
<evidence type="ECO:0000256" key="1">
    <source>
        <dbReference type="SAM" id="MobiDB-lite"/>
    </source>
</evidence>
<gene>
    <name evidence="4" type="ORF">LTR84_001542</name>
</gene>
<protein>
    <submittedName>
        <fullName evidence="4">Uncharacterized protein</fullName>
    </submittedName>
</protein>
<feature type="transmembrane region" description="Helical" evidence="2">
    <location>
        <begin position="562"/>
        <end position="583"/>
    </location>
</feature>
<keyword evidence="2" id="KW-0812">Transmembrane</keyword>
<comment type="caution">
    <text evidence="4">The sequence shown here is derived from an EMBL/GenBank/DDBJ whole genome shotgun (WGS) entry which is preliminary data.</text>
</comment>
<evidence type="ECO:0000256" key="2">
    <source>
        <dbReference type="SAM" id="Phobius"/>
    </source>
</evidence>
<evidence type="ECO:0000256" key="3">
    <source>
        <dbReference type="SAM" id="SignalP"/>
    </source>
</evidence>
<evidence type="ECO:0000313" key="5">
    <source>
        <dbReference type="Proteomes" id="UP001358417"/>
    </source>
</evidence>
<evidence type="ECO:0000313" key="4">
    <source>
        <dbReference type="EMBL" id="KAK5054651.1"/>
    </source>
</evidence>
<dbReference type="Proteomes" id="UP001358417">
    <property type="component" value="Unassembled WGS sequence"/>
</dbReference>
<dbReference type="EMBL" id="JAVRRD010000010">
    <property type="protein sequence ID" value="KAK5054651.1"/>
    <property type="molecule type" value="Genomic_DNA"/>
</dbReference>
<keyword evidence="2" id="KW-0472">Membrane</keyword>
<feature type="region of interest" description="Disordered" evidence="1">
    <location>
        <begin position="219"/>
        <end position="238"/>
    </location>
</feature>